<accession>A0A561DGX6</accession>
<sequence>MKQQTKVLYEKMVDFKRFGTVLLAVGIFFYLGVIIPVEAKTELAQNLMVLSSTSFIALSILFFIQYKQCQLKLLEMDDKEDLNN</sequence>
<dbReference type="EMBL" id="VIVN01000004">
    <property type="protein sequence ID" value="TWE02479.1"/>
    <property type="molecule type" value="Genomic_DNA"/>
</dbReference>
<comment type="caution">
    <text evidence="2">The sequence shown here is derived from an EMBL/GenBank/DDBJ whole genome shotgun (WGS) entry which is preliminary data.</text>
</comment>
<dbReference type="AlphaFoldDB" id="A0A561DGX6"/>
<dbReference type="Pfam" id="PF14143">
    <property type="entry name" value="YrhC"/>
    <property type="match status" value="1"/>
</dbReference>
<name>A0A561DGX6_9BACI</name>
<keyword evidence="1" id="KW-1133">Transmembrane helix</keyword>
<keyword evidence="1" id="KW-0472">Membrane</keyword>
<feature type="transmembrane region" description="Helical" evidence="1">
    <location>
        <begin position="20"/>
        <end position="37"/>
    </location>
</feature>
<organism evidence="2 3">
    <name type="scientific">Neobacillus bataviensis</name>
    <dbReference type="NCBI Taxonomy" id="220685"/>
    <lineage>
        <taxon>Bacteria</taxon>
        <taxon>Bacillati</taxon>
        <taxon>Bacillota</taxon>
        <taxon>Bacilli</taxon>
        <taxon>Bacillales</taxon>
        <taxon>Bacillaceae</taxon>
        <taxon>Neobacillus</taxon>
    </lineage>
</organism>
<protein>
    <submittedName>
        <fullName evidence="2">YrhC-like protein</fullName>
    </submittedName>
</protein>
<reference evidence="2 3" key="1">
    <citation type="submission" date="2019-06" db="EMBL/GenBank/DDBJ databases">
        <title>Sorghum-associated microbial communities from plants grown in Nebraska, USA.</title>
        <authorList>
            <person name="Schachtman D."/>
        </authorList>
    </citation>
    <scope>NUCLEOTIDE SEQUENCE [LARGE SCALE GENOMIC DNA]</scope>
    <source>
        <strain evidence="2 3">2482</strain>
    </source>
</reference>
<gene>
    <name evidence="2" type="ORF">FB550_10419</name>
</gene>
<feature type="transmembrane region" description="Helical" evidence="1">
    <location>
        <begin position="43"/>
        <end position="64"/>
    </location>
</feature>
<proteinExistence type="predicted"/>
<dbReference type="RefSeq" id="WP_144564106.1">
    <property type="nucleotide sequence ID" value="NZ_VIVN01000004.1"/>
</dbReference>
<dbReference type="Proteomes" id="UP000319671">
    <property type="component" value="Unassembled WGS sequence"/>
</dbReference>
<keyword evidence="1" id="KW-0812">Transmembrane</keyword>
<keyword evidence="3" id="KW-1185">Reference proteome</keyword>
<evidence type="ECO:0000313" key="3">
    <source>
        <dbReference type="Proteomes" id="UP000319671"/>
    </source>
</evidence>
<evidence type="ECO:0000256" key="1">
    <source>
        <dbReference type="SAM" id="Phobius"/>
    </source>
</evidence>
<evidence type="ECO:0000313" key="2">
    <source>
        <dbReference type="EMBL" id="TWE02479.1"/>
    </source>
</evidence>
<dbReference type="InterPro" id="IPR025418">
    <property type="entry name" value="YrhC-like"/>
</dbReference>